<comment type="caution">
    <text evidence="1">The sequence shown here is derived from an EMBL/GenBank/DDBJ whole genome shotgun (WGS) entry which is preliminary data.</text>
</comment>
<accession>A0A2U1QGQ4</accession>
<dbReference type="OrthoDB" id="1400091at2759"/>
<evidence type="ECO:0000313" key="1">
    <source>
        <dbReference type="EMBL" id="PWA97180.1"/>
    </source>
</evidence>
<proteinExistence type="predicted"/>
<evidence type="ECO:0000313" key="2">
    <source>
        <dbReference type="Proteomes" id="UP000245207"/>
    </source>
</evidence>
<keyword evidence="1" id="KW-0808">Transferase</keyword>
<sequence>MVNHMPDIASGHIHIIESWQPGNKRSSEVMEDLKPTPSRNIPWDSFLPSFDPVVILTMIASYKVSRIYVDRGMYEDCFNKLPVYIRRPLSPLKTSLISFSSERSYPEGVISLELTFEAYLLSRTIMMDLHSVKSASKYNVLTGRPAPQKLNIEVSTNLSNNHVNFTTKFLASNVTLPVFMVYLVNGTIYDTVRFLHDYRYKVFI</sequence>
<keyword evidence="1" id="KW-0548">Nucleotidyltransferase</keyword>
<reference evidence="1 2" key="1">
    <citation type="journal article" date="2018" name="Mol. Plant">
        <title>The genome of Artemisia annua provides insight into the evolution of Asteraceae family and artemisinin biosynthesis.</title>
        <authorList>
            <person name="Shen Q."/>
            <person name="Zhang L."/>
            <person name="Liao Z."/>
            <person name="Wang S."/>
            <person name="Yan T."/>
            <person name="Shi P."/>
            <person name="Liu M."/>
            <person name="Fu X."/>
            <person name="Pan Q."/>
            <person name="Wang Y."/>
            <person name="Lv Z."/>
            <person name="Lu X."/>
            <person name="Zhang F."/>
            <person name="Jiang W."/>
            <person name="Ma Y."/>
            <person name="Chen M."/>
            <person name="Hao X."/>
            <person name="Li L."/>
            <person name="Tang Y."/>
            <person name="Lv G."/>
            <person name="Zhou Y."/>
            <person name="Sun X."/>
            <person name="Brodelius P.E."/>
            <person name="Rose J.K.C."/>
            <person name="Tang K."/>
        </authorList>
    </citation>
    <scope>NUCLEOTIDE SEQUENCE [LARGE SCALE GENOMIC DNA]</scope>
    <source>
        <strain evidence="2">cv. Huhao1</strain>
        <tissue evidence="1">Leaf</tissue>
    </source>
</reference>
<gene>
    <name evidence="1" type="ORF">CTI12_AA031510</name>
</gene>
<keyword evidence="2" id="KW-1185">Reference proteome</keyword>
<dbReference type="GO" id="GO:0003964">
    <property type="term" value="F:RNA-directed DNA polymerase activity"/>
    <property type="evidence" value="ECO:0007669"/>
    <property type="project" value="UniProtKB-KW"/>
</dbReference>
<dbReference type="AlphaFoldDB" id="A0A2U1QGQ4"/>
<keyword evidence="1" id="KW-0695">RNA-directed DNA polymerase</keyword>
<dbReference type="EMBL" id="PKPP01000139">
    <property type="protein sequence ID" value="PWA97180.1"/>
    <property type="molecule type" value="Genomic_DNA"/>
</dbReference>
<organism evidence="1 2">
    <name type="scientific">Artemisia annua</name>
    <name type="common">Sweet wormwood</name>
    <dbReference type="NCBI Taxonomy" id="35608"/>
    <lineage>
        <taxon>Eukaryota</taxon>
        <taxon>Viridiplantae</taxon>
        <taxon>Streptophyta</taxon>
        <taxon>Embryophyta</taxon>
        <taxon>Tracheophyta</taxon>
        <taxon>Spermatophyta</taxon>
        <taxon>Magnoliopsida</taxon>
        <taxon>eudicotyledons</taxon>
        <taxon>Gunneridae</taxon>
        <taxon>Pentapetalae</taxon>
        <taxon>asterids</taxon>
        <taxon>campanulids</taxon>
        <taxon>Asterales</taxon>
        <taxon>Asteraceae</taxon>
        <taxon>Asteroideae</taxon>
        <taxon>Anthemideae</taxon>
        <taxon>Artemisiinae</taxon>
        <taxon>Artemisia</taxon>
    </lineage>
</organism>
<protein>
    <submittedName>
        <fullName evidence="1">Reverse transcriptase domain-containing protein</fullName>
    </submittedName>
</protein>
<dbReference type="Proteomes" id="UP000245207">
    <property type="component" value="Unassembled WGS sequence"/>
</dbReference>
<name>A0A2U1QGQ4_ARTAN</name>